<dbReference type="KEGG" id="tfa:BW733_05930"/>
<dbReference type="PANTHER" id="PTHR46211:SF1">
    <property type="entry name" value="GLYCEROPHOSPHODIESTER PHOSPHODIESTERASE, CYTOPLASMIC"/>
    <property type="match status" value="1"/>
</dbReference>
<dbReference type="GO" id="GO:0008081">
    <property type="term" value="F:phosphoric diester hydrolase activity"/>
    <property type="evidence" value="ECO:0007669"/>
    <property type="project" value="InterPro"/>
</dbReference>
<protein>
    <recommendedName>
        <fullName evidence="1">GP-PDE domain-containing protein</fullName>
    </recommendedName>
</protein>
<dbReference type="PROSITE" id="PS51704">
    <property type="entry name" value="GP_PDE"/>
    <property type="match status" value="1"/>
</dbReference>
<dbReference type="SUPFAM" id="SSF51695">
    <property type="entry name" value="PLC-like phosphodiesterases"/>
    <property type="match status" value="1"/>
</dbReference>
<dbReference type="AlphaFoldDB" id="A0A1Q2CWG0"/>
<evidence type="ECO:0000259" key="1">
    <source>
        <dbReference type="PROSITE" id="PS51704"/>
    </source>
</evidence>
<dbReference type="PANTHER" id="PTHR46211">
    <property type="entry name" value="GLYCEROPHOSPHORYL DIESTER PHOSPHODIESTERASE"/>
    <property type="match status" value="1"/>
</dbReference>
<dbReference type="GO" id="GO:0006629">
    <property type="term" value="P:lipid metabolic process"/>
    <property type="evidence" value="ECO:0007669"/>
    <property type="project" value="InterPro"/>
</dbReference>
<evidence type="ECO:0000313" key="2">
    <source>
        <dbReference type="EMBL" id="AQP50440.1"/>
    </source>
</evidence>
<dbReference type="EMBL" id="CP019607">
    <property type="protein sequence ID" value="AQP50440.1"/>
    <property type="molecule type" value="Genomic_DNA"/>
</dbReference>
<dbReference type="InterPro" id="IPR017946">
    <property type="entry name" value="PLC-like_Pdiesterase_TIM-brl"/>
</dbReference>
<dbReference type="Pfam" id="PF03009">
    <property type="entry name" value="GDPD"/>
    <property type="match status" value="1"/>
</dbReference>
<accession>A0A1Q2CWG0</accession>
<feature type="domain" description="GP-PDE" evidence="1">
    <location>
        <begin position="5"/>
        <end position="241"/>
    </location>
</feature>
<dbReference type="OrthoDB" id="9758957at2"/>
<proteinExistence type="predicted"/>
<dbReference type="Gene3D" id="3.20.20.190">
    <property type="entry name" value="Phosphatidylinositol (PI) phosphodiesterase"/>
    <property type="match status" value="1"/>
</dbReference>
<organism evidence="2 3">
    <name type="scientific">Tessaracoccus flavescens</name>
    <dbReference type="NCBI Taxonomy" id="399497"/>
    <lineage>
        <taxon>Bacteria</taxon>
        <taxon>Bacillati</taxon>
        <taxon>Actinomycetota</taxon>
        <taxon>Actinomycetes</taxon>
        <taxon>Propionibacteriales</taxon>
        <taxon>Propionibacteriaceae</taxon>
        <taxon>Tessaracoccus</taxon>
    </lineage>
</organism>
<name>A0A1Q2CWG0_9ACTN</name>
<reference evidence="2 3" key="1">
    <citation type="journal article" date="2008" name="Int. J. Syst. Evol. Microbiol.">
        <title>Tessaracoccus flavescens sp. nov., isolated from marine sediment.</title>
        <authorList>
            <person name="Lee D.W."/>
            <person name="Lee S.D."/>
        </authorList>
    </citation>
    <scope>NUCLEOTIDE SEQUENCE [LARGE SCALE GENOMIC DNA]</scope>
    <source>
        <strain evidence="2 3">SST-39T</strain>
    </source>
</reference>
<dbReference type="STRING" id="399497.BW733_05930"/>
<sequence>MGRVTAIWAHRGACAYAPENTVPAFEVAVQMKADGVEIDVQRSADGHIVVIHDETINRTSNGVGRVVDLTLEELRRCDLTNGFAGRRNVKIPTLRDALDVFRPTSMTVNIELKNSVELYPGMEDEVLRIVQEMGMEDQVVYSSFNHFSLANLRGRVAKDNIALLISDGLYDPWLYADWFGAGAINPAYQALQQPNYVWLSDEKGIKVNPWTVNRDEDAIRLKNLGVDAIITDFPDRVGEAVRHPEYRSHF</sequence>
<keyword evidence="3" id="KW-1185">Reference proteome</keyword>
<dbReference type="Proteomes" id="UP000188235">
    <property type="component" value="Chromosome"/>
</dbReference>
<evidence type="ECO:0000313" key="3">
    <source>
        <dbReference type="Proteomes" id="UP000188235"/>
    </source>
</evidence>
<dbReference type="CDD" id="cd08563">
    <property type="entry name" value="GDPD_TtGDE_like"/>
    <property type="match status" value="1"/>
</dbReference>
<dbReference type="InterPro" id="IPR030395">
    <property type="entry name" value="GP_PDE_dom"/>
</dbReference>
<gene>
    <name evidence="2" type="ORF">BW733_05930</name>
</gene>